<dbReference type="AlphaFoldDB" id="A0A561T742"/>
<dbReference type="InterPro" id="IPR032710">
    <property type="entry name" value="NTF2-like_dom_sf"/>
</dbReference>
<dbReference type="OrthoDB" id="3295294at2"/>
<evidence type="ECO:0000259" key="1">
    <source>
        <dbReference type="Pfam" id="PF12680"/>
    </source>
</evidence>
<sequence>MTTAATTPDQPLPQPLPRVVADWAAAWTGTDPFALGALFTADATYTDQAIGAAFHGPMEIAGWKARADRLIDGVHVTVLAAHRDGTHPNGTHLTVDAVYAGHLKGAPTPFAVPMTTLLDLDADGRITADRDYYDLGAVLTQSGLPADWTPPAEQ</sequence>
<proteinExistence type="predicted"/>
<reference evidence="2 3" key="1">
    <citation type="submission" date="2019-06" db="EMBL/GenBank/DDBJ databases">
        <title>Sequencing the genomes of 1000 actinobacteria strains.</title>
        <authorList>
            <person name="Klenk H.-P."/>
        </authorList>
    </citation>
    <scope>NUCLEOTIDE SEQUENCE [LARGE SCALE GENOMIC DNA]</scope>
    <source>
        <strain evidence="2 3">DSM 44826</strain>
    </source>
</reference>
<gene>
    <name evidence="2" type="ORF">FHX73_14414</name>
</gene>
<keyword evidence="3" id="KW-1185">Reference proteome</keyword>
<name>A0A561T742_9ACTN</name>
<organism evidence="2 3">
    <name type="scientific">Kitasatospora viridis</name>
    <dbReference type="NCBI Taxonomy" id="281105"/>
    <lineage>
        <taxon>Bacteria</taxon>
        <taxon>Bacillati</taxon>
        <taxon>Actinomycetota</taxon>
        <taxon>Actinomycetes</taxon>
        <taxon>Kitasatosporales</taxon>
        <taxon>Streptomycetaceae</taxon>
        <taxon>Kitasatospora</taxon>
    </lineage>
</organism>
<evidence type="ECO:0000313" key="3">
    <source>
        <dbReference type="Proteomes" id="UP000317940"/>
    </source>
</evidence>
<protein>
    <submittedName>
        <fullName evidence="2">SnoaL-like protein</fullName>
    </submittedName>
</protein>
<dbReference type="Gene3D" id="3.10.450.50">
    <property type="match status" value="1"/>
</dbReference>
<dbReference type="InterPro" id="IPR037401">
    <property type="entry name" value="SnoaL-like"/>
</dbReference>
<dbReference type="EMBL" id="VIWT01000004">
    <property type="protein sequence ID" value="TWF82931.1"/>
    <property type="molecule type" value="Genomic_DNA"/>
</dbReference>
<dbReference type="Pfam" id="PF12680">
    <property type="entry name" value="SnoaL_2"/>
    <property type="match status" value="1"/>
</dbReference>
<dbReference type="RefSeq" id="WP_145910190.1">
    <property type="nucleotide sequence ID" value="NZ_BAAAMZ010000009.1"/>
</dbReference>
<comment type="caution">
    <text evidence="2">The sequence shown here is derived from an EMBL/GenBank/DDBJ whole genome shotgun (WGS) entry which is preliminary data.</text>
</comment>
<dbReference type="SUPFAM" id="SSF54427">
    <property type="entry name" value="NTF2-like"/>
    <property type="match status" value="1"/>
</dbReference>
<dbReference type="Proteomes" id="UP000317940">
    <property type="component" value="Unassembled WGS sequence"/>
</dbReference>
<evidence type="ECO:0000313" key="2">
    <source>
        <dbReference type="EMBL" id="TWF82931.1"/>
    </source>
</evidence>
<feature type="domain" description="SnoaL-like" evidence="1">
    <location>
        <begin position="20"/>
        <end position="127"/>
    </location>
</feature>
<accession>A0A561T742</accession>